<evidence type="ECO:0000259" key="4">
    <source>
        <dbReference type="PROSITE" id="PS50932"/>
    </source>
</evidence>
<feature type="domain" description="HTH lacI-type" evidence="4">
    <location>
        <begin position="2"/>
        <end position="48"/>
    </location>
</feature>
<evidence type="ECO:0000313" key="6">
    <source>
        <dbReference type="Proteomes" id="UP001501166"/>
    </source>
</evidence>
<reference evidence="6" key="1">
    <citation type="journal article" date="2019" name="Int. J. Syst. Evol. Microbiol.">
        <title>The Global Catalogue of Microorganisms (GCM) 10K type strain sequencing project: providing services to taxonomists for standard genome sequencing and annotation.</title>
        <authorList>
            <consortium name="The Broad Institute Genomics Platform"/>
            <consortium name="The Broad Institute Genome Sequencing Center for Infectious Disease"/>
            <person name="Wu L."/>
            <person name="Ma J."/>
        </authorList>
    </citation>
    <scope>NUCLEOTIDE SEQUENCE [LARGE SCALE GENOMIC DNA]</scope>
    <source>
        <strain evidence="6">JCM 12662</strain>
    </source>
</reference>
<dbReference type="Proteomes" id="UP001501166">
    <property type="component" value="Unassembled WGS sequence"/>
</dbReference>
<name>A0ABP3GYL9_9LACT</name>
<evidence type="ECO:0000313" key="5">
    <source>
        <dbReference type="EMBL" id="GAA0356249.1"/>
    </source>
</evidence>
<dbReference type="CDD" id="cd01544">
    <property type="entry name" value="PBP1_GalR"/>
    <property type="match status" value="1"/>
</dbReference>
<sequence length="329" mass="37386">MATLKDIAEKAKVSPSTVSRVLNYDPTLSVGEDTKKRIFEAAEELEYKNIKRSPAKAKGKIAIINWYTEEEELNDVYYMSIRLSAEKEAEALDYDYIRVYNKETLIEDSELVGILAIGKFSDKQISVLAKKNIPLCFVDYLPKGDYDSVIVDFKKAIRRNIDYLISKNHEKIGFIGGTESFSDGSGTWVDPREKIVKTYLKRKGMYHEDYFFTGAFRVEEGRRNMLEAMETIPESERPTAFIAANDAIAIGCLKALYEKDIKVPNEISIIGFNDISTAKYITPALTTVRVHTEEMGQTGIQLLHERIYNGREALKTVILSTKLIEREST</sequence>
<dbReference type="GO" id="GO:0003677">
    <property type="term" value="F:DNA binding"/>
    <property type="evidence" value="ECO:0007669"/>
    <property type="project" value="UniProtKB-KW"/>
</dbReference>
<dbReference type="PANTHER" id="PTHR30146:SF149">
    <property type="entry name" value="HTH-TYPE TRANSCRIPTIONAL REGULATOR EBGR"/>
    <property type="match status" value="1"/>
</dbReference>
<evidence type="ECO:0000256" key="1">
    <source>
        <dbReference type="ARBA" id="ARBA00023015"/>
    </source>
</evidence>
<dbReference type="CDD" id="cd01392">
    <property type="entry name" value="HTH_LacI"/>
    <property type="match status" value="1"/>
</dbReference>
<keyword evidence="6" id="KW-1185">Reference proteome</keyword>
<evidence type="ECO:0000256" key="2">
    <source>
        <dbReference type="ARBA" id="ARBA00023125"/>
    </source>
</evidence>
<evidence type="ECO:0000256" key="3">
    <source>
        <dbReference type="ARBA" id="ARBA00023163"/>
    </source>
</evidence>
<dbReference type="InterPro" id="IPR046335">
    <property type="entry name" value="LacI/GalR-like_sensor"/>
</dbReference>
<dbReference type="PROSITE" id="PS00356">
    <property type="entry name" value="HTH_LACI_1"/>
    <property type="match status" value="1"/>
</dbReference>
<protein>
    <submittedName>
        <fullName evidence="5">LacI family DNA-binding transcriptional regulator</fullName>
    </submittedName>
</protein>
<comment type="caution">
    <text evidence="5">The sequence shown here is derived from an EMBL/GenBank/DDBJ whole genome shotgun (WGS) entry which is preliminary data.</text>
</comment>
<dbReference type="InterPro" id="IPR028082">
    <property type="entry name" value="Peripla_BP_I"/>
</dbReference>
<keyword evidence="2 5" id="KW-0238">DNA-binding</keyword>
<proteinExistence type="predicted"/>
<keyword evidence="1" id="KW-0805">Transcription regulation</keyword>
<dbReference type="SUPFAM" id="SSF53822">
    <property type="entry name" value="Periplasmic binding protein-like I"/>
    <property type="match status" value="1"/>
</dbReference>
<dbReference type="Pfam" id="PF13377">
    <property type="entry name" value="Peripla_BP_3"/>
    <property type="match status" value="1"/>
</dbReference>
<dbReference type="PANTHER" id="PTHR30146">
    <property type="entry name" value="LACI-RELATED TRANSCRIPTIONAL REPRESSOR"/>
    <property type="match status" value="1"/>
</dbReference>
<keyword evidence="3" id="KW-0804">Transcription</keyword>
<dbReference type="Pfam" id="PF00356">
    <property type="entry name" value="LacI"/>
    <property type="match status" value="1"/>
</dbReference>
<dbReference type="Gene3D" id="1.10.260.40">
    <property type="entry name" value="lambda repressor-like DNA-binding domains"/>
    <property type="match status" value="1"/>
</dbReference>
<dbReference type="PRINTS" id="PR00036">
    <property type="entry name" value="HTHLACI"/>
</dbReference>
<dbReference type="InterPro" id="IPR000843">
    <property type="entry name" value="HTH_LacI"/>
</dbReference>
<gene>
    <name evidence="5" type="ORF">GCM10008932_06530</name>
</gene>
<dbReference type="SUPFAM" id="SSF47413">
    <property type="entry name" value="lambda repressor-like DNA-binding domains"/>
    <property type="match status" value="1"/>
</dbReference>
<dbReference type="EMBL" id="BAAACW010000039">
    <property type="protein sequence ID" value="GAA0356249.1"/>
    <property type="molecule type" value="Genomic_DNA"/>
</dbReference>
<dbReference type="PROSITE" id="PS50932">
    <property type="entry name" value="HTH_LACI_2"/>
    <property type="match status" value="1"/>
</dbReference>
<organism evidence="5 6">
    <name type="scientific">Alkalibacterium iburiense</name>
    <dbReference type="NCBI Taxonomy" id="290589"/>
    <lineage>
        <taxon>Bacteria</taxon>
        <taxon>Bacillati</taxon>
        <taxon>Bacillota</taxon>
        <taxon>Bacilli</taxon>
        <taxon>Lactobacillales</taxon>
        <taxon>Carnobacteriaceae</taxon>
        <taxon>Alkalibacterium</taxon>
    </lineage>
</organism>
<dbReference type="InterPro" id="IPR010982">
    <property type="entry name" value="Lambda_DNA-bd_dom_sf"/>
</dbReference>
<accession>A0ABP3GYL9</accession>
<dbReference type="Gene3D" id="3.40.50.2300">
    <property type="match status" value="2"/>
</dbReference>
<dbReference type="RefSeq" id="WP_343753968.1">
    <property type="nucleotide sequence ID" value="NZ_BAAACW010000039.1"/>
</dbReference>
<dbReference type="SMART" id="SM00354">
    <property type="entry name" value="HTH_LACI"/>
    <property type="match status" value="1"/>
</dbReference>